<dbReference type="AlphaFoldDB" id="A0A127Q2T8"/>
<name>A0A127Q2T8_9BURK</name>
<reference evidence="1 2" key="1">
    <citation type="submission" date="2015-11" db="EMBL/GenBank/DDBJ databases">
        <title>Exploring the genomic traits of fungus-feeding bacterial genus Collimonas.</title>
        <authorList>
            <person name="Song C."/>
            <person name="Schmidt R."/>
            <person name="de Jager V."/>
            <person name="Krzyzanowska D."/>
            <person name="Jongedijk E."/>
            <person name="Cankar K."/>
            <person name="Beekwilder J."/>
            <person name="van Veen A."/>
            <person name="de Boer W."/>
            <person name="van Veen J.A."/>
            <person name="Garbeva P."/>
        </authorList>
    </citation>
    <scope>NUCLEOTIDE SEQUENCE [LARGE SCALE GENOMIC DNA]</scope>
    <source>
        <strain evidence="1 2">Ter91</strain>
    </source>
</reference>
<dbReference type="STRING" id="279113.CPter91_1971"/>
<gene>
    <name evidence="1" type="ORF">CPter91_1971</name>
</gene>
<accession>A0A127Q2T8</accession>
<dbReference type="EMBL" id="CP013234">
    <property type="protein sequence ID" value="AMP04343.1"/>
    <property type="molecule type" value="Genomic_DNA"/>
</dbReference>
<evidence type="ECO:0000313" key="2">
    <source>
        <dbReference type="Proteomes" id="UP000074561"/>
    </source>
</evidence>
<protein>
    <submittedName>
        <fullName evidence="1">Uncharacterized protein</fullName>
    </submittedName>
</protein>
<dbReference type="KEGG" id="cpra:CPter91_1971"/>
<sequence length="42" mass="4490">MPGQGCIVAPELPISFYLHGNSKIFRSLAWAAVVASRAFVGQ</sequence>
<dbReference type="Proteomes" id="UP000074561">
    <property type="component" value="Chromosome"/>
</dbReference>
<proteinExistence type="predicted"/>
<organism evidence="1 2">
    <name type="scientific">Collimonas pratensis</name>
    <dbReference type="NCBI Taxonomy" id="279113"/>
    <lineage>
        <taxon>Bacteria</taxon>
        <taxon>Pseudomonadati</taxon>
        <taxon>Pseudomonadota</taxon>
        <taxon>Betaproteobacteria</taxon>
        <taxon>Burkholderiales</taxon>
        <taxon>Oxalobacteraceae</taxon>
        <taxon>Collimonas</taxon>
    </lineage>
</organism>
<dbReference type="PATRIC" id="fig|279113.9.peg.1957"/>
<evidence type="ECO:0000313" key="1">
    <source>
        <dbReference type="EMBL" id="AMP04343.1"/>
    </source>
</evidence>